<organism evidence="2">
    <name type="scientific">Candidatus Methanophaga sp. ANME-1 ERB7</name>
    <dbReference type="NCBI Taxonomy" id="2759913"/>
    <lineage>
        <taxon>Archaea</taxon>
        <taxon>Methanobacteriati</taxon>
        <taxon>Methanobacteriota</taxon>
        <taxon>Stenosarchaea group</taxon>
        <taxon>Methanomicrobia</taxon>
        <taxon>Candidatus Methanophagales</taxon>
        <taxon>Candidatus Methanophagaceae</taxon>
        <taxon>Candidatus Methanophaga</taxon>
    </lineage>
</organism>
<dbReference type="Pfam" id="PF18929">
    <property type="entry name" value="DUF5678"/>
    <property type="match status" value="1"/>
</dbReference>
<accession>A0A7G9ZAI7</accession>
<evidence type="ECO:0000313" key="2">
    <source>
        <dbReference type="EMBL" id="QNO57271.1"/>
    </source>
</evidence>
<dbReference type="AlphaFoldDB" id="A0A7G9ZAI7"/>
<name>A0A7G9ZAI7_9EURY</name>
<protein>
    <recommendedName>
        <fullName evidence="1">DUF5678 domain-containing protein</fullName>
    </recommendedName>
</protein>
<sequence>MEIKKTFMEDMKWGLDNYINLQLKFRDLWVAIMNKEVVVAGEDLKYVKEKASKITGKRKEEIPVIFVESGAHVY</sequence>
<reference evidence="2" key="1">
    <citation type="submission" date="2020-06" db="EMBL/GenBank/DDBJ databases">
        <title>Unique genomic features of the anaerobic methanotrophic archaea.</title>
        <authorList>
            <person name="Chadwick G.L."/>
            <person name="Skennerton C.T."/>
            <person name="Laso-Perez R."/>
            <person name="Leu A.O."/>
            <person name="Speth D.R."/>
            <person name="Yu H."/>
            <person name="Morgan-Lang C."/>
            <person name="Hatzenpichler R."/>
            <person name="Goudeau D."/>
            <person name="Malmstrom R."/>
            <person name="Brazelton W.J."/>
            <person name="Woyke T."/>
            <person name="Hallam S.J."/>
            <person name="Tyson G.W."/>
            <person name="Wegener G."/>
            <person name="Boetius A."/>
            <person name="Orphan V."/>
        </authorList>
    </citation>
    <scope>NUCLEOTIDE SEQUENCE</scope>
</reference>
<dbReference type="EMBL" id="MT631684">
    <property type="protein sequence ID" value="QNO57271.1"/>
    <property type="molecule type" value="Genomic_DNA"/>
</dbReference>
<proteinExistence type="predicted"/>
<gene>
    <name evidence="2" type="ORF">HCLJFGEB_00015</name>
</gene>
<dbReference type="InterPro" id="IPR043734">
    <property type="entry name" value="DUF5678"/>
</dbReference>
<evidence type="ECO:0000259" key="1">
    <source>
        <dbReference type="Pfam" id="PF18929"/>
    </source>
</evidence>
<feature type="domain" description="DUF5678" evidence="1">
    <location>
        <begin position="22"/>
        <end position="68"/>
    </location>
</feature>